<dbReference type="PANTHER" id="PTHR48081">
    <property type="entry name" value="AB HYDROLASE SUPERFAMILY PROTEIN C4A8.06C"/>
    <property type="match status" value="1"/>
</dbReference>
<feature type="domain" description="Alpha/beta hydrolase fold-3" evidence="2">
    <location>
        <begin position="86"/>
        <end position="294"/>
    </location>
</feature>
<dbReference type="InterPro" id="IPR050300">
    <property type="entry name" value="GDXG_lipolytic_enzyme"/>
</dbReference>
<evidence type="ECO:0000313" key="3">
    <source>
        <dbReference type="EMBL" id="GAA1665123.1"/>
    </source>
</evidence>
<dbReference type="InterPro" id="IPR029058">
    <property type="entry name" value="AB_hydrolase_fold"/>
</dbReference>
<proteinExistence type="predicted"/>
<accession>A0ABN2G525</accession>
<sequence length="320" mass="33063">MADGAPPPFDPEFDEVLSRLAGTVPPAITPDLIEGFRALPPDPTVGGLVAALGVTHEQRTVPGFEGAALNASVFRSPAQGAPGPGILYLHGGGMVFGNRFGGVGAYLSYIASHGAVVITIDYRLAPEHPDPAPVEDCFASARWIAQHADELGVDPGRIIVAGQSAGAGLAAGVCLLARDRDEPAIAAQVLVSPMLDDRNDTGSAQQIDGRGVWDRTSNATGWSALLGDRRGGDAVTDAAAPGRAIDLGGLPPAFLSVGSAEVFRDETVAYASRMWAGGGDAELHVWPGGFHGFENFAPQAALSRAAAAARDGWLTRFLNR</sequence>
<gene>
    <name evidence="3" type="ORF">GCM10009807_06610</name>
</gene>
<dbReference type="SUPFAM" id="SSF53474">
    <property type="entry name" value="alpha/beta-Hydrolases"/>
    <property type="match status" value="1"/>
</dbReference>
<evidence type="ECO:0000313" key="4">
    <source>
        <dbReference type="Proteomes" id="UP001500596"/>
    </source>
</evidence>
<evidence type="ECO:0000256" key="1">
    <source>
        <dbReference type="ARBA" id="ARBA00022801"/>
    </source>
</evidence>
<protein>
    <submittedName>
        <fullName evidence="3">Alpha/beta hydrolase</fullName>
    </submittedName>
</protein>
<evidence type="ECO:0000259" key="2">
    <source>
        <dbReference type="Pfam" id="PF07859"/>
    </source>
</evidence>
<keyword evidence="1 3" id="KW-0378">Hydrolase</keyword>
<organism evidence="3 4">
    <name type="scientific">Microbacterium lacus</name>
    <dbReference type="NCBI Taxonomy" id="415217"/>
    <lineage>
        <taxon>Bacteria</taxon>
        <taxon>Bacillati</taxon>
        <taxon>Actinomycetota</taxon>
        <taxon>Actinomycetes</taxon>
        <taxon>Micrococcales</taxon>
        <taxon>Microbacteriaceae</taxon>
        <taxon>Microbacterium</taxon>
    </lineage>
</organism>
<dbReference type="InterPro" id="IPR013094">
    <property type="entry name" value="AB_hydrolase_3"/>
</dbReference>
<dbReference type="Gene3D" id="3.40.50.1820">
    <property type="entry name" value="alpha/beta hydrolase"/>
    <property type="match status" value="1"/>
</dbReference>
<dbReference type="RefSeq" id="WP_344051578.1">
    <property type="nucleotide sequence ID" value="NZ_BAAAPK010000001.1"/>
</dbReference>
<dbReference type="Pfam" id="PF07859">
    <property type="entry name" value="Abhydrolase_3"/>
    <property type="match status" value="1"/>
</dbReference>
<comment type="caution">
    <text evidence="3">The sequence shown here is derived from an EMBL/GenBank/DDBJ whole genome shotgun (WGS) entry which is preliminary data.</text>
</comment>
<dbReference type="PANTHER" id="PTHR48081:SF8">
    <property type="entry name" value="ALPHA_BETA HYDROLASE FOLD-3 DOMAIN-CONTAINING PROTEIN-RELATED"/>
    <property type="match status" value="1"/>
</dbReference>
<dbReference type="EMBL" id="BAAAPK010000001">
    <property type="protein sequence ID" value="GAA1665123.1"/>
    <property type="molecule type" value="Genomic_DNA"/>
</dbReference>
<name>A0ABN2G525_9MICO</name>
<reference evidence="3 4" key="1">
    <citation type="journal article" date="2019" name="Int. J. Syst. Evol. Microbiol.">
        <title>The Global Catalogue of Microorganisms (GCM) 10K type strain sequencing project: providing services to taxonomists for standard genome sequencing and annotation.</title>
        <authorList>
            <consortium name="The Broad Institute Genomics Platform"/>
            <consortium name="The Broad Institute Genome Sequencing Center for Infectious Disease"/>
            <person name="Wu L."/>
            <person name="Ma J."/>
        </authorList>
    </citation>
    <scope>NUCLEOTIDE SEQUENCE [LARGE SCALE GENOMIC DNA]</scope>
    <source>
        <strain evidence="3 4">JCM 15575</strain>
    </source>
</reference>
<dbReference type="Proteomes" id="UP001500596">
    <property type="component" value="Unassembled WGS sequence"/>
</dbReference>
<keyword evidence="4" id="KW-1185">Reference proteome</keyword>
<dbReference type="GO" id="GO:0016787">
    <property type="term" value="F:hydrolase activity"/>
    <property type="evidence" value="ECO:0007669"/>
    <property type="project" value="UniProtKB-KW"/>
</dbReference>